<protein>
    <recommendedName>
        <fullName evidence="2">SEC-C domain-containing protein</fullName>
    </recommendedName>
</protein>
<dbReference type="EMBL" id="LT622825">
    <property type="protein sequence ID" value="SCW20621.1"/>
    <property type="molecule type" value="Genomic_DNA"/>
</dbReference>
<dbReference type="Pfam" id="PF02810">
    <property type="entry name" value="SEC-C"/>
    <property type="match status" value="1"/>
</dbReference>
<dbReference type="RefSeq" id="WP_183136187.1">
    <property type="nucleotide sequence ID" value="NZ_LR822044.1"/>
</dbReference>
<reference evidence="1" key="2">
    <citation type="submission" date="2017-02" db="EMBL/GenBank/DDBJ databases">
        <title>Diversity of integrative and conjugative elements of Streptococcus salivarius and their intra- and interspecies transfer.</title>
        <authorList>
            <person name="Dahmane N."/>
            <person name="Libante V."/>
            <person name="Charron-Bourgoin F."/>
            <person name="Guedon E."/>
            <person name="Guedon G."/>
            <person name="Leblond-Bourget N."/>
            <person name="Payot S."/>
        </authorList>
    </citation>
    <scope>NUCLEOTIDE SEQUENCE</scope>
    <source>
        <strain evidence="1">B35</strain>
    </source>
</reference>
<accession>A0A1R3T5M2</accession>
<dbReference type="Gene3D" id="3.10.450.50">
    <property type="match status" value="1"/>
</dbReference>
<organism evidence="1">
    <name type="scientific">Streptococcus salivarius</name>
    <dbReference type="NCBI Taxonomy" id="1304"/>
    <lineage>
        <taxon>Bacteria</taxon>
        <taxon>Bacillati</taxon>
        <taxon>Bacillota</taxon>
        <taxon>Bacilli</taxon>
        <taxon>Lactobacillales</taxon>
        <taxon>Streptococcaceae</taxon>
        <taxon>Streptococcus</taxon>
    </lineage>
</organism>
<evidence type="ECO:0000313" key="1">
    <source>
        <dbReference type="EMBL" id="SCW20621.1"/>
    </source>
</evidence>
<proteinExistence type="predicted"/>
<sequence>MKKIGRNDPCYCNSGLKYKKCHLRIDTIKDKIQQNGVISITEEESRILGNINRECIRKFFKKQKCIYPNCDKKPISSHTFSRSLLKHSLGEEIEGENPGKYVYHSDIQRIFSSFPNKDQRDFLYKTLIKNAGTLPLFCSEHDDKLFSSIENRGQKLSDSEYIFMLSYRFFMYDILKDNFIAFTRDNEIIGENHSIHKKFEKRFIELYNEFQKNTSQLVQSVYNRQKHLLMKESFEQIIVSNNLNKETINEKFEIKIYNLKKDVRWAGVGFTECVFNGDDIYNHYPSGFGVIPSFNGYDACFFIISLKEEAQYLESNLYKLFDGLYPKYVNNNDIEFLASLMMMVFDSSENIMLSPSKFSELKEAGQYEKLEHINSLLARNKSLRSTQVRREVFGLCQEVDLF</sequence>
<evidence type="ECO:0008006" key="2">
    <source>
        <dbReference type="Google" id="ProtNLM"/>
    </source>
</evidence>
<name>A0A1R3T5M2_STRSL</name>
<dbReference type="InterPro" id="IPR004027">
    <property type="entry name" value="SEC_C_motif"/>
</dbReference>
<dbReference type="SUPFAM" id="SSF103642">
    <property type="entry name" value="Sec-C motif"/>
    <property type="match status" value="1"/>
</dbReference>
<reference evidence="1" key="1">
    <citation type="submission" date="2016-08" db="EMBL/GenBank/DDBJ databases">
        <authorList>
            <person name="Seilhamer J.J."/>
        </authorList>
    </citation>
    <scope>NUCLEOTIDE SEQUENCE</scope>
    <source>
        <strain evidence="1">B35</strain>
    </source>
</reference>
<dbReference type="AlphaFoldDB" id="A0A1R3T5M2"/>